<feature type="signal peptide" evidence="1">
    <location>
        <begin position="1"/>
        <end position="19"/>
    </location>
</feature>
<dbReference type="InterPro" id="IPR036761">
    <property type="entry name" value="TTHA0802/YceI-like_sf"/>
</dbReference>
<proteinExistence type="predicted"/>
<reference evidence="3 4" key="1">
    <citation type="submission" date="2019-08" db="EMBL/GenBank/DDBJ databases">
        <title>Formosa sediminis sp. nov., isolated from marine sediment.</title>
        <authorList>
            <person name="Cao W.R."/>
        </authorList>
    </citation>
    <scope>NUCLEOTIDE SEQUENCE [LARGE SCALE GENOMIC DNA]</scope>
    <source>
        <strain evidence="3 4">1494</strain>
    </source>
</reference>
<dbReference type="EMBL" id="VSFC01000062">
    <property type="protein sequence ID" value="TYA52381.1"/>
    <property type="molecule type" value="Genomic_DNA"/>
</dbReference>
<gene>
    <name evidence="3" type="ORF">FVF61_13660</name>
</gene>
<dbReference type="SMART" id="SM00867">
    <property type="entry name" value="YceI"/>
    <property type="match status" value="1"/>
</dbReference>
<dbReference type="Proteomes" id="UP000324550">
    <property type="component" value="Unassembled WGS sequence"/>
</dbReference>
<dbReference type="Gene3D" id="2.40.128.110">
    <property type="entry name" value="Lipid/polyisoprenoid-binding, YceI-like"/>
    <property type="match status" value="1"/>
</dbReference>
<sequence length="186" mass="21256">MKRKVIIFIIFACSITINAQTEMPINTSKSSINWKGSMLFNFGEHYGTTQFKEGKITKSNNKITGGTFTVDMNTIVNTDGNYSEDLINHLKNEDFFDVKKHPISSLVITKVSYYDNGSLRMDANLTIKGISKPIMFDAKLIDNTKMIAKFKIDRTEWNIRYGSKDKVSVKDYAISDAIEFEVELYF</sequence>
<dbReference type="PANTHER" id="PTHR34406:SF1">
    <property type="entry name" value="PROTEIN YCEI"/>
    <property type="match status" value="1"/>
</dbReference>
<organism evidence="3 4">
    <name type="scientific">Formosa maritima</name>
    <dbReference type="NCBI Taxonomy" id="2592046"/>
    <lineage>
        <taxon>Bacteria</taxon>
        <taxon>Pseudomonadati</taxon>
        <taxon>Bacteroidota</taxon>
        <taxon>Flavobacteriia</taxon>
        <taxon>Flavobacteriales</taxon>
        <taxon>Flavobacteriaceae</taxon>
        <taxon>Formosa</taxon>
    </lineage>
</organism>
<dbReference type="InterPro" id="IPR007372">
    <property type="entry name" value="Lipid/polyisoprenoid-bd_YceI"/>
</dbReference>
<comment type="caution">
    <text evidence="3">The sequence shown here is derived from an EMBL/GenBank/DDBJ whole genome shotgun (WGS) entry which is preliminary data.</text>
</comment>
<dbReference type="SUPFAM" id="SSF101874">
    <property type="entry name" value="YceI-like"/>
    <property type="match status" value="1"/>
</dbReference>
<evidence type="ECO:0000313" key="4">
    <source>
        <dbReference type="Proteomes" id="UP000324550"/>
    </source>
</evidence>
<feature type="chain" id="PRO_5023043598" evidence="1">
    <location>
        <begin position="20"/>
        <end position="186"/>
    </location>
</feature>
<dbReference type="AlphaFoldDB" id="A0A5D0G185"/>
<name>A0A5D0G185_9FLAO</name>
<evidence type="ECO:0000313" key="3">
    <source>
        <dbReference type="EMBL" id="TYA52381.1"/>
    </source>
</evidence>
<evidence type="ECO:0000259" key="2">
    <source>
        <dbReference type="SMART" id="SM00867"/>
    </source>
</evidence>
<accession>A0A5D0G185</accession>
<keyword evidence="4" id="KW-1185">Reference proteome</keyword>
<dbReference type="Pfam" id="PF04264">
    <property type="entry name" value="YceI"/>
    <property type="match status" value="1"/>
</dbReference>
<dbReference type="PANTHER" id="PTHR34406">
    <property type="entry name" value="PROTEIN YCEI"/>
    <property type="match status" value="1"/>
</dbReference>
<protein>
    <submittedName>
        <fullName evidence="3">YceI family protein</fullName>
    </submittedName>
</protein>
<feature type="domain" description="Lipid/polyisoprenoid-binding YceI-like" evidence="2">
    <location>
        <begin position="22"/>
        <end position="185"/>
    </location>
</feature>
<dbReference type="OrthoDB" id="951410at2"/>
<dbReference type="RefSeq" id="WP_148457343.1">
    <property type="nucleotide sequence ID" value="NZ_VSFC01000062.1"/>
</dbReference>
<evidence type="ECO:0000256" key="1">
    <source>
        <dbReference type="SAM" id="SignalP"/>
    </source>
</evidence>
<keyword evidence="1" id="KW-0732">Signal</keyword>